<accession>A0A9X5E604</accession>
<organism evidence="1 2">
    <name type="scientific">Scytonema millei VB511283</name>
    <dbReference type="NCBI Taxonomy" id="1245923"/>
    <lineage>
        <taxon>Bacteria</taxon>
        <taxon>Bacillati</taxon>
        <taxon>Cyanobacteriota</taxon>
        <taxon>Cyanophyceae</taxon>
        <taxon>Nostocales</taxon>
        <taxon>Scytonemataceae</taxon>
        <taxon>Scytonema</taxon>
    </lineage>
</organism>
<keyword evidence="2" id="KW-1185">Reference proteome</keyword>
<evidence type="ECO:0000313" key="1">
    <source>
        <dbReference type="EMBL" id="NHC35448.1"/>
    </source>
</evidence>
<gene>
    <name evidence="1" type="ORF">QH73_0012395</name>
</gene>
<dbReference type="AlphaFoldDB" id="A0A9X5E604"/>
<dbReference type="Proteomes" id="UP000031532">
    <property type="component" value="Unassembled WGS sequence"/>
</dbReference>
<protein>
    <submittedName>
        <fullName evidence="1">Uncharacterized protein</fullName>
    </submittedName>
</protein>
<name>A0A9X5E604_9CYAN</name>
<dbReference type="RefSeq" id="WP_165587685.1">
    <property type="nucleotide sequence ID" value="NZ_JTJC03000003.1"/>
</dbReference>
<comment type="caution">
    <text evidence="1">The sequence shown here is derived from an EMBL/GenBank/DDBJ whole genome shotgun (WGS) entry which is preliminary data.</text>
</comment>
<evidence type="ECO:0000313" key="2">
    <source>
        <dbReference type="Proteomes" id="UP000031532"/>
    </source>
</evidence>
<sequence length="56" mass="6055">MSSDRLSVISYQLSVVRGVWCVNCLAPPASSALLPLTCTQADPKAELHKIKVCLQI</sequence>
<reference evidence="1 2" key="1">
    <citation type="journal article" date="2015" name="Genome Announc.">
        <title>Draft Genome Sequence of the Terrestrial Cyanobacterium Scytonema millei VB511283, Isolated from Eastern India.</title>
        <authorList>
            <person name="Sen D."/>
            <person name="Chandrababunaidu M.M."/>
            <person name="Singh D."/>
            <person name="Sanghi N."/>
            <person name="Ghorai A."/>
            <person name="Mishra G.P."/>
            <person name="Madduluri M."/>
            <person name="Adhikary S.P."/>
            <person name="Tripathy S."/>
        </authorList>
    </citation>
    <scope>NUCLEOTIDE SEQUENCE [LARGE SCALE GENOMIC DNA]</scope>
    <source>
        <strain evidence="1 2">VB511283</strain>
    </source>
</reference>
<dbReference type="EMBL" id="JTJC03000003">
    <property type="protein sequence ID" value="NHC35448.1"/>
    <property type="molecule type" value="Genomic_DNA"/>
</dbReference>
<proteinExistence type="predicted"/>